<gene>
    <name evidence="1" type="ORF">DFP86_11276</name>
</gene>
<name>A0A4R7AZN0_9NEIS</name>
<accession>A0A4R7AZN0</accession>
<comment type="caution">
    <text evidence="1">The sequence shown here is derived from an EMBL/GenBank/DDBJ whole genome shotgun (WGS) entry which is preliminary data.</text>
</comment>
<dbReference type="EMBL" id="SNZP01000012">
    <property type="protein sequence ID" value="TDR73872.1"/>
    <property type="molecule type" value="Genomic_DNA"/>
</dbReference>
<dbReference type="RefSeq" id="WP_208108350.1">
    <property type="nucleotide sequence ID" value="NZ_SNZP01000012.1"/>
</dbReference>
<evidence type="ECO:0000313" key="2">
    <source>
        <dbReference type="Proteomes" id="UP000295611"/>
    </source>
</evidence>
<reference evidence="1 2" key="1">
    <citation type="submission" date="2019-03" db="EMBL/GenBank/DDBJ databases">
        <title>Genomic Encyclopedia of Type Strains, Phase III (KMG-III): the genomes of soil and plant-associated and newly described type strains.</title>
        <authorList>
            <person name="Whitman W."/>
        </authorList>
    </citation>
    <scope>NUCLEOTIDE SEQUENCE [LARGE SCALE GENOMIC DNA]</scope>
    <source>
        <strain evidence="1 2">CECT 8976</strain>
    </source>
</reference>
<dbReference type="Proteomes" id="UP000295611">
    <property type="component" value="Unassembled WGS sequence"/>
</dbReference>
<proteinExistence type="predicted"/>
<evidence type="ECO:0000313" key="1">
    <source>
        <dbReference type="EMBL" id="TDR73872.1"/>
    </source>
</evidence>
<sequence length="115" mass="13184">MRHVVAAHGVTDMHLAHYVKAIVEDGIEHSWQQVERWQDQGFEVERAVAEYRFADGATIRRTVERDQFPSELACAECWISYEVLTHGAAQVAPAHKTFGNTCREAFWLRYHLADG</sequence>
<dbReference type="AlphaFoldDB" id="A0A4R7AZN0"/>
<protein>
    <submittedName>
        <fullName evidence="1">Uncharacterized protein</fullName>
    </submittedName>
</protein>
<keyword evidence="2" id="KW-1185">Reference proteome</keyword>
<organism evidence="1 2">
    <name type="scientific">Paludibacterium purpuratum</name>
    <dbReference type="NCBI Taxonomy" id="1144873"/>
    <lineage>
        <taxon>Bacteria</taxon>
        <taxon>Pseudomonadati</taxon>
        <taxon>Pseudomonadota</taxon>
        <taxon>Betaproteobacteria</taxon>
        <taxon>Neisseriales</taxon>
        <taxon>Chromobacteriaceae</taxon>
        <taxon>Paludibacterium</taxon>
    </lineage>
</organism>